<dbReference type="InterPro" id="IPR014748">
    <property type="entry name" value="Enoyl-CoA_hydra_C"/>
</dbReference>
<dbReference type="PANTHER" id="PTHR11941">
    <property type="entry name" value="ENOYL-COA HYDRATASE-RELATED"/>
    <property type="match status" value="1"/>
</dbReference>
<dbReference type="Gene3D" id="3.90.226.10">
    <property type="entry name" value="2-enoyl-CoA Hydratase, Chain A, domain 1"/>
    <property type="match status" value="1"/>
</dbReference>
<dbReference type="InterPro" id="IPR029045">
    <property type="entry name" value="ClpP/crotonase-like_dom_sf"/>
</dbReference>
<name>A0A124E946_MYCTH</name>
<dbReference type="SUPFAM" id="SSF52096">
    <property type="entry name" value="ClpP/crotonase"/>
    <property type="match status" value="1"/>
</dbReference>
<dbReference type="GO" id="GO:0016829">
    <property type="term" value="F:lyase activity"/>
    <property type="evidence" value="ECO:0007669"/>
    <property type="project" value="UniProtKB-KW"/>
</dbReference>
<dbReference type="Proteomes" id="UP000069654">
    <property type="component" value="Unassembled WGS sequence"/>
</dbReference>
<dbReference type="OMA" id="CRAWESI"/>
<dbReference type="STRING" id="1797.RMCT_4633"/>
<dbReference type="AlphaFoldDB" id="A0A124E946"/>
<organism evidence="4 5">
    <name type="scientific">Mycolicibacterium thermoresistibile</name>
    <name type="common">Mycobacterium thermoresistibile</name>
    <dbReference type="NCBI Taxonomy" id="1797"/>
    <lineage>
        <taxon>Bacteria</taxon>
        <taxon>Bacillati</taxon>
        <taxon>Actinomycetota</taxon>
        <taxon>Actinomycetes</taxon>
        <taxon>Mycobacteriales</taxon>
        <taxon>Mycobacteriaceae</taxon>
        <taxon>Mycolicibacterium</taxon>
    </lineage>
</organism>
<dbReference type="CDD" id="cd06558">
    <property type="entry name" value="crotonase-like"/>
    <property type="match status" value="1"/>
</dbReference>
<dbReference type="Gene3D" id="1.10.12.10">
    <property type="entry name" value="Lyase 2-enoyl-coa Hydratase, Chain A, domain 2"/>
    <property type="match status" value="1"/>
</dbReference>
<keyword evidence="3" id="KW-0456">Lyase</keyword>
<dbReference type="Pfam" id="PF00378">
    <property type="entry name" value="ECH_1"/>
    <property type="match status" value="1"/>
</dbReference>
<evidence type="ECO:0000313" key="4">
    <source>
        <dbReference type="EMBL" id="GAT17664.1"/>
    </source>
</evidence>
<reference evidence="4 5" key="1">
    <citation type="journal article" date="2016" name="Genome Announc.">
        <title>Draft Genome Sequences of Five Rapidly Growing Mycobacterium Species, M. thermoresistibile, M. fortuitum subsp. acetamidolyticum, M. canariasense, M. brisbanense, and M. novocastrense.</title>
        <authorList>
            <person name="Katahira K."/>
            <person name="Ogura Y."/>
            <person name="Gotoh Y."/>
            <person name="Hayashi T."/>
        </authorList>
    </citation>
    <scope>NUCLEOTIDE SEQUENCE [LARGE SCALE GENOMIC DNA]</scope>
    <source>
        <strain evidence="4 5">JCM6362</strain>
    </source>
</reference>
<reference evidence="5" key="2">
    <citation type="submission" date="2016-02" db="EMBL/GenBank/DDBJ databases">
        <title>Draft genome sequence of five rapidly growing Mycobacterium species.</title>
        <authorList>
            <person name="Katahira K."/>
            <person name="Gotou Y."/>
            <person name="Iida K."/>
            <person name="Ogura Y."/>
            <person name="Hayashi T."/>
        </authorList>
    </citation>
    <scope>NUCLEOTIDE SEQUENCE [LARGE SCALE GENOMIC DNA]</scope>
    <source>
        <strain evidence="5">JCM6362</strain>
    </source>
</reference>
<evidence type="ECO:0000256" key="1">
    <source>
        <dbReference type="ARBA" id="ARBA00005254"/>
    </source>
</evidence>
<protein>
    <submittedName>
        <fullName evidence="4">Enoyl-CoA hydratase</fullName>
    </submittedName>
</protein>
<accession>A0A124E946</accession>
<proteinExistence type="inferred from homology"/>
<sequence>MIVEVRRQDRILVIAMNRPAKRNAVNKEMAEALSAALDLMDDDDELWAGVLTGTREFFCAGTDLKDGADARTERGGEYGIIRRRRRKPLIAAVEGACFGGGMEIAFACDLVVAATTARFALPESRRGLVPSSGALLRATRSLPIHLAKELMITGAELSGERAHHFGLVNRIAEPGAALEAAIDLAEDVCQSSPTAVQAILEALADQLDEADAVGWTATAKAVDRVVSSDDLQEGLAAFFERRPPRWVGR</sequence>
<evidence type="ECO:0000256" key="3">
    <source>
        <dbReference type="ARBA" id="ARBA00023239"/>
    </source>
</evidence>
<keyword evidence="2" id="KW-0443">Lipid metabolism</keyword>
<gene>
    <name evidence="4" type="ORF">RMCT_4633</name>
</gene>
<dbReference type="PANTHER" id="PTHR11941:SF169">
    <property type="entry name" value="(7AS)-7A-METHYL-1,5-DIOXO-2,3,5,6,7,7A-HEXAHYDRO-1H-INDENE-CARBOXYL-COA HYDROLASE"/>
    <property type="match status" value="1"/>
</dbReference>
<dbReference type="InterPro" id="IPR001753">
    <property type="entry name" value="Enoyl-CoA_hydra/iso"/>
</dbReference>
<comment type="caution">
    <text evidence="4">The sequence shown here is derived from an EMBL/GenBank/DDBJ whole genome shotgun (WGS) entry which is preliminary data.</text>
</comment>
<evidence type="ECO:0000313" key="5">
    <source>
        <dbReference type="Proteomes" id="UP000069654"/>
    </source>
</evidence>
<comment type="similarity">
    <text evidence="1">Belongs to the enoyl-CoA hydratase/isomerase family.</text>
</comment>
<dbReference type="OrthoDB" id="370015at2"/>
<dbReference type="GO" id="GO:0006635">
    <property type="term" value="P:fatty acid beta-oxidation"/>
    <property type="evidence" value="ECO:0007669"/>
    <property type="project" value="TreeGrafter"/>
</dbReference>
<dbReference type="EMBL" id="BCTB01000063">
    <property type="protein sequence ID" value="GAT17664.1"/>
    <property type="molecule type" value="Genomic_DNA"/>
</dbReference>
<evidence type="ECO:0000256" key="2">
    <source>
        <dbReference type="ARBA" id="ARBA00023098"/>
    </source>
</evidence>
<dbReference type="RefSeq" id="WP_003923688.1">
    <property type="nucleotide sequence ID" value="NZ_BCTB01000063.1"/>
</dbReference>